<gene>
    <name evidence="1" type="ORF">GSPATT00015742001</name>
</gene>
<sequence length="81" mass="9656">MLNQMKNMGIKQKDLPVLEKYETQYLFYYFTSGKLVVFNKEKQIRITELVDTINIEDINPLQANRKQFIGLNQSLEKRKSK</sequence>
<dbReference type="RefSeq" id="XP_001448280.1">
    <property type="nucleotide sequence ID" value="XM_001448243.1"/>
</dbReference>
<protein>
    <submittedName>
        <fullName evidence="1">Uncharacterized protein</fullName>
    </submittedName>
</protein>
<dbReference type="AlphaFoldDB" id="A0DCW6"/>
<accession>A0DCW6</accession>
<dbReference type="OrthoDB" id="10622341at2759"/>
<evidence type="ECO:0000313" key="1">
    <source>
        <dbReference type="EMBL" id="CAK80883.1"/>
    </source>
</evidence>
<dbReference type="Proteomes" id="UP000000600">
    <property type="component" value="Unassembled WGS sequence"/>
</dbReference>
<name>A0DCW6_PARTE</name>
<dbReference type="InParanoid" id="A0DCW6"/>
<dbReference type="HOGENOM" id="CLU_2579018_0_0_1"/>
<dbReference type="KEGG" id="ptm:GSPATT00015742001"/>
<dbReference type="EMBL" id="CT868385">
    <property type="protein sequence ID" value="CAK80883.1"/>
    <property type="molecule type" value="Genomic_DNA"/>
</dbReference>
<proteinExistence type="predicted"/>
<dbReference type="GeneID" id="5034065"/>
<organism evidence="1 2">
    <name type="scientific">Paramecium tetraurelia</name>
    <dbReference type="NCBI Taxonomy" id="5888"/>
    <lineage>
        <taxon>Eukaryota</taxon>
        <taxon>Sar</taxon>
        <taxon>Alveolata</taxon>
        <taxon>Ciliophora</taxon>
        <taxon>Intramacronucleata</taxon>
        <taxon>Oligohymenophorea</taxon>
        <taxon>Peniculida</taxon>
        <taxon>Parameciidae</taxon>
        <taxon>Paramecium</taxon>
    </lineage>
</organism>
<reference evidence="1 2" key="1">
    <citation type="journal article" date="2006" name="Nature">
        <title>Global trends of whole-genome duplications revealed by the ciliate Paramecium tetraurelia.</title>
        <authorList>
            <consortium name="Genoscope"/>
            <person name="Aury J.-M."/>
            <person name="Jaillon O."/>
            <person name="Duret L."/>
            <person name="Noel B."/>
            <person name="Jubin C."/>
            <person name="Porcel B.M."/>
            <person name="Segurens B."/>
            <person name="Daubin V."/>
            <person name="Anthouard V."/>
            <person name="Aiach N."/>
            <person name="Arnaiz O."/>
            <person name="Billaut A."/>
            <person name="Beisson J."/>
            <person name="Blanc I."/>
            <person name="Bouhouche K."/>
            <person name="Camara F."/>
            <person name="Duharcourt S."/>
            <person name="Guigo R."/>
            <person name="Gogendeau D."/>
            <person name="Katinka M."/>
            <person name="Keller A.-M."/>
            <person name="Kissmehl R."/>
            <person name="Klotz C."/>
            <person name="Koll F."/>
            <person name="Le Moue A."/>
            <person name="Lepere C."/>
            <person name="Malinsky S."/>
            <person name="Nowacki M."/>
            <person name="Nowak J.K."/>
            <person name="Plattner H."/>
            <person name="Poulain J."/>
            <person name="Ruiz F."/>
            <person name="Serrano V."/>
            <person name="Zagulski M."/>
            <person name="Dessen P."/>
            <person name="Betermier M."/>
            <person name="Weissenbach J."/>
            <person name="Scarpelli C."/>
            <person name="Schachter V."/>
            <person name="Sperling L."/>
            <person name="Meyer E."/>
            <person name="Cohen J."/>
            <person name="Wincker P."/>
        </authorList>
    </citation>
    <scope>NUCLEOTIDE SEQUENCE [LARGE SCALE GENOMIC DNA]</scope>
    <source>
        <strain evidence="1 2">Stock d4-2</strain>
    </source>
</reference>
<keyword evidence="2" id="KW-1185">Reference proteome</keyword>
<evidence type="ECO:0000313" key="2">
    <source>
        <dbReference type="Proteomes" id="UP000000600"/>
    </source>
</evidence>